<dbReference type="GO" id="GO:0005737">
    <property type="term" value="C:cytoplasm"/>
    <property type="evidence" value="ECO:0007669"/>
    <property type="project" value="TreeGrafter"/>
</dbReference>
<dbReference type="InterPro" id="IPR016181">
    <property type="entry name" value="Acyl_CoA_acyltransferase"/>
</dbReference>
<organism evidence="2 3">
    <name type="scientific">Enterococcus cecorum</name>
    <dbReference type="NCBI Taxonomy" id="44008"/>
    <lineage>
        <taxon>Bacteria</taxon>
        <taxon>Bacillati</taxon>
        <taxon>Bacillota</taxon>
        <taxon>Bacilli</taxon>
        <taxon>Lactobacillales</taxon>
        <taxon>Enterococcaceae</taxon>
        <taxon>Enterococcus</taxon>
    </lineage>
</organism>
<gene>
    <name evidence="2" type="ORF">B5E88_01085</name>
</gene>
<dbReference type="PANTHER" id="PTHR43441:SF11">
    <property type="entry name" value="RIBOSOMAL-PROTEIN-SERINE ACETYLTRANSFERASE"/>
    <property type="match status" value="1"/>
</dbReference>
<dbReference type="PROSITE" id="PS51186">
    <property type="entry name" value="GNAT"/>
    <property type="match status" value="1"/>
</dbReference>
<dbReference type="GO" id="GO:0008999">
    <property type="term" value="F:protein-N-terminal-alanine acetyltransferase activity"/>
    <property type="evidence" value="ECO:0007669"/>
    <property type="project" value="TreeGrafter"/>
</dbReference>
<evidence type="ECO:0000313" key="2">
    <source>
        <dbReference type="EMBL" id="OUQ11953.1"/>
    </source>
</evidence>
<dbReference type="Gene3D" id="3.40.630.30">
    <property type="match status" value="1"/>
</dbReference>
<dbReference type="EMBL" id="NFLC01000001">
    <property type="protein sequence ID" value="OUQ11953.1"/>
    <property type="molecule type" value="Genomic_DNA"/>
</dbReference>
<dbReference type="InterPro" id="IPR051908">
    <property type="entry name" value="Ribosomal_N-acetyltransferase"/>
</dbReference>
<comment type="caution">
    <text evidence="2">The sequence shown here is derived from an EMBL/GenBank/DDBJ whole genome shotgun (WGS) entry which is preliminary data.</text>
</comment>
<protein>
    <recommendedName>
        <fullName evidence="1">N-acetyltransferase domain-containing protein</fullName>
    </recommendedName>
</protein>
<proteinExistence type="predicted"/>
<sequence>MNKQISLRTLQPNDEEVLYLLVKENQAQFIQWLDWAAMIQNHADFTQFFHYYQSQMKEHLMEVQVICYQEQVIGIVEAHEINYSLQSAYLSYWLDRNFQQKGIMSKAISDFLTYLYSSRSLKHFFLVINCQNTRSIRLAQKLGFHLEGYASEFQFEAQFLPDSYFFHLNYQP</sequence>
<evidence type="ECO:0000313" key="3">
    <source>
        <dbReference type="Proteomes" id="UP000196074"/>
    </source>
</evidence>
<dbReference type="AlphaFoldDB" id="A0A1Y4R5Y1"/>
<dbReference type="GO" id="GO:1990189">
    <property type="term" value="F:protein N-terminal-serine acetyltransferase activity"/>
    <property type="evidence" value="ECO:0007669"/>
    <property type="project" value="TreeGrafter"/>
</dbReference>
<dbReference type="PANTHER" id="PTHR43441">
    <property type="entry name" value="RIBOSOMAL-PROTEIN-SERINE ACETYLTRANSFERASE"/>
    <property type="match status" value="1"/>
</dbReference>
<feature type="domain" description="N-acetyltransferase" evidence="1">
    <location>
        <begin position="5"/>
        <end position="161"/>
    </location>
</feature>
<accession>A0A1Y4R5Y1</accession>
<dbReference type="Pfam" id="PF13302">
    <property type="entry name" value="Acetyltransf_3"/>
    <property type="match status" value="1"/>
</dbReference>
<dbReference type="Proteomes" id="UP000196074">
    <property type="component" value="Unassembled WGS sequence"/>
</dbReference>
<reference evidence="3" key="1">
    <citation type="submission" date="2017-04" db="EMBL/GenBank/DDBJ databases">
        <title>Function of individual gut microbiota members based on whole genome sequencing of pure cultures obtained from chicken caecum.</title>
        <authorList>
            <person name="Medvecky M."/>
            <person name="Cejkova D."/>
            <person name="Polansky O."/>
            <person name="Karasova D."/>
            <person name="Kubasova T."/>
            <person name="Cizek A."/>
            <person name="Rychlik I."/>
        </authorList>
    </citation>
    <scope>NUCLEOTIDE SEQUENCE [LARGE SCALE GENOMIC DNA]</scope>
    <source>
        <strain evidence="3">An144</strain>
    </source>
</reference>
<dbReference type="SUPFAM" id="SSF55729">
    <property type="entry name" value="Acyl-CoA N-acyltransferases (Nat)"/>
    <property type="match status" value="1"/>
</dbReference>
<evidence type="ECO:0000259" key="1">
    <source>
        <dbReference type="PROSITE" id="PS51186"/>
    </source>
</evidence>
<dbReference type="RefSeq" id="WP_080961439.1">
    <property type="nucleotide sequence ID" value="NZ_CP010060.1"/>
</dbReference>
<name>A0A1Y4R5Y1_9ENTE</name>
<dbReference type="InterPro" id="IPR000182">
    <property type="entry name" value="GNAT_dom"/>
</dbReference>